<keyword evidence="3" id="KW-1185">Reference proteome</keyword>
<organism evidence="2 3">
    <name type="scientific">Helicobacter enhydrae</name>
    <dbReference type="NCBI Taxonomy" id="222136"/>
    <lineage>
        <taxon>Bacteria</taxon>
        <taxon>Pseudomonadati</taxon>
        <taxon>Campylobacterota</taxon>
        <taxon>Epsilonproteobacteria</taxon>
        <taxon>Campylobacterales</taxon>
        <taxon>Helicobacteraceae</taxon>
        <taxon>Helicobacter</taxon>
    </lineage>
</organism>
<proteinExistence type="predicted"/>
<evidence type="ECO:0000313" key="2">
    <source>
        <dbReference type="EMBL" id="ANV98124.1"/>
    </source>
</evidence>
<protein>
    <recommendedName>
        <fullName evidence="1">YlxR domain-containing protein</fullName>
    </recommendedName>
</protein>
<dbReference type="AlphaFoldDB" id="A0A1B1U5P7"/>
<evidence type="ECO:0000259" key="1">
    <source>
        <dbReference type="Pfam" id="PF04296"/>
    </source>
</evidence>
<dbReference type="SUPFAM" id="SSF64376">
    <property type="entry name" value="YlxR-like"/>
    <property type="match status" value="1"/>
</dbReference>
<dbReference type="KEGG" id="het:BBW65_04605"/>
<dbReference type="InterPro" id="IPR007393">
    <property type="entry name" value="YlxR_dom"/>
</dbReference>
<name>A0A1B1U5P7_9HELI</name>
<accession>A0A1B1U5P7</accession>
<dbReference type="Pfam" id="PF04296">
    <property type="entry name" value="YlxR"/>
    <property type="match status" value="1"/>
</dbReference>
<dbReference type="RefSeq" id="WP_066340385.1">
    <property type="nucleotide sequence ID" value="NZ_CP016503.1"/>
</dbReference>
<dbReference type="EMBL" id="CP016503">
    <property type="protein sequence ID" value="ANV98124.1"/>
    <property type="molecule type" value="Genomic_DNA"/>
</dbReference>
<dbReference type="STRING" id="222136.BBW65_04605"/>
<gene>
    <name evidence="2" type="ORF">BBW65_04605</name>
</gene>
<evidence type="ECO:0000313" key="3">
    <source>
        <dbReference type="Proteomes" id="UP000092884"/>
    </source>
</evidence>
<reference evidence="3" key="1">
    <citation type="submission" date="2016-07" db="EMBL/GenBank/DDBJ databases">
        <authorList>
            <person name="Florea S."/>
            <person name="Webb J.S."/>
            <person name="Jaromczyk J."/>
            <person name="Schardl C.L."/>
        </authorList>
    </citation>
    <scope>NUCLEOTIDE SEQUENCE [LARGE SCALE GENOMIC DNA]</scope>
    <source>
        <strain evidence="3">MIT 01-6242</strain>
    </source>
</reference>
<sequence>MTHHSLKFYSEKSMRMCICCRLREQQKKMLRLSLKDGKIIVFEGFGRSFYVCEECLNHSGTIKKISKIKKLSVESEVNLKEMIDQWNK</sequence>
<dbReference type="Gene3D" id="3.30.1230.10">
    <property type="entry name" value="YlxR-like"/>
    <property type="match status" value="1"/>
</dbReference>
<dbReference type="OrthoDB" id="5518171at2"/>
<dbReference type="InterPro" id="IPR035931">
    <property type="entry name" value="YlxR-like_sf"/>
</dbReference>
<dbReference type="Proteomes" id="UP000092884">
    <property type="component" value="Chromosome"/>
</dbReference>
<feature type="domain" description="YlxR" evidence="1">
    <location>
        <begin position="15"/>
        <end position="77"/>
    </location>
</feature>